<sequence>MSIHENNIQSPNENLIDENTNELTVSLTSWEKFIYDNINMTDKTPFYKPNKFSGAIHENVNSFIKIYNKARATNGWSSEQKKFFLPIYLENTAATFLDNFENSNPTTTWEQIEQALRLEFEPTA</sequence>
<dbReference type="GO" id="GO:0016301">
    <property type="term" value="F:kinase activity"/>
    <property type="evidence" value="ECO:0007669"/>
    <property type="project" value="UniProtKB-KW"/>
</dbReference>
<dbReference type="Proteomes" id="UP000478052">
    <property type="component" value="Unassembled WGS sequence"/>
</dbReference>
<organism evidence="1 2">
    <name type="scientific">Aphis craccivora</name>
    <name type="common">Cowpea aphid</name>
    <dbReference type="NCBI Taxonomy" id="307492"/>
    <lineage>
        <taxon>Eukaryota</taxon>
        <taxon>Metazoa</taxon>
        <taxon>Ecdysozoa</taxon>
        <taxon>Arthropoda</taxon>
        <taxon>Hexapoda</taxon>
        <taxon>Insecta</taxon>
        <taxon>Pterygota</taxon>
        <taxon>Neoptera</taxon>
        <taxon>Paraneoptera</taxon>
        <taxon>Hemiptera</taxon>
        <taxon>Sternorrhyncha</taxon>
        <taxon>Aphidomorpha</taxon>
        <taxon>Aphidoidea</taxon>
        <taxon>Aphididae</taxon>
        <taxon>Aphidini</taxon>
        <taxon>Aphis</taxon>
        <taxon>Aphis</taxon>
    </lineage>
</organism>
<comment type="caution">
    <text evidence="1">The sequence shown here is derived from an EMBL/GenBank/DDBJ whole genome shotgun (WGS) entry which is preliminary data.</text>
</comment>
<reference evidence="1 2" key="1">
    <citation type="submission" date="2019-08" db="EMBL/GenBank/DDBJ databases">
        <title>Whole genome of Aphis craccivora.</title>
        <authorList>
            <person name="Voronova N.V."/>
            <person name="Shulinski R.S."/>
            <person name="Bandarenka Y.V."/>
            <person name="Zhorov D.G."/>
            <person name="Warner D."/>
        </authorList>
    </citation>
    <scope>NUCLEOTIDE SEQUENCE [LARGE SCALE GENOMIC DNA]</scope>
    <source>
        <strain evidence="1">180601</strain>
        <tissue evidence="1">Whole Body</tissue>
    </source>
</reference>
<dbReference type="AlphaFoldDB" id="A0A6G0VPT3"/>
<keyword evidence="1" id="KW-0808">Transferase</keyword>
<evidence type="ECO:0000313" key="1">
    <source>
        <dbReference type="EMBL" id="KAF0703022.1"/>
    </source>
</evidence>
<accession>A0A6G0VPT3</accession>
<name>A0A6G0VPT3_APHCR</name>
<gene>
    <name evidence="1" type="ORF">FWK35_00033337</name>
</gene>
<keyword evidence="2" id="KW-1185">Reference proteome</keyword>
<dbReference type="EMBL" id="VUJU01014064">
    <property type="protein sequence ID" value="KAF0703022.1"/>
    <property type="molecule type" value="Genomic_DNA"/>
</dbReference>
<keyword evidence="1" id="KW-0418">Kinase</keyword>
<protein>
    <submittedName>
        <fullName evidence="1">Putative serine/threonine-protein kinase clkA</fullName>
    </submittedName>
</protein>
<proteinExistence type="predicted"/>
<evidence type="ECO:0000313" key="2">
    <source>
        <dbReference type="Proteomes" id="UP000478052"/>
    </source>
</evidence>
<dbReference type="OrthoDB" id="6622160at2759"/>